<dbReference type="VEuPathDB" id="FungiDB:PYU1_G015244"/>
<dbReference type="EMBL" id="GL376628">
    <property type="status" value="NOT_ANNOTATED_CDS"/>
    <property type="molecule type" value="Genomic_DNA"/>
</dbReference>
<dbReference type="AlphaFoldDB" id="K3WCS3"/>
<dbReference type="VEuPathDB" id="FungiDB:PYU1_G002761"/>
<keyword evidence="3" id="KW-1185">Reference proteome</keyword>
<dbReference type="InterPro" id="IPR001398">
    <property type="entry name" value="Macrophage_inhib_fac"/>
</dbReference>
<dbReference type="HOGENOM" id="CLU_3128406_0_0_1"/>
<evidence type="ECO:0000313" key="2">
    <source>
        <dbReference type="EnsemblProtists" id="PYU1_T002764"/>
    </source>
</evidence>
<dbReference type="Gene3D" id="3.30.429.10">
    <property type="entry name" value="Macrophage Migration Inhibitory Factor"/>
    <property type="match status" value="1"/>
</dbReference>
<proteinExistence type="inferred from homology"/>
<dbReference type="InterPro" id="IPR014347">
    <property type="entry name" value="Tautomerase/MIF_sf"/>
</dbReference>
<comment type="similarity">
    <text evidence="1">Belongs to the MIF family.</text>
</comment>
<protein>
    <submittedName>
        <fullName evidence="2">Uncharacterized protein</fullName>
    </submittedName>
</protein>
<dbReference type="InParanoid" id="K3WCS3"/>
<sequence length="50" mass="5403">MERNPKTVQSLTATVTEVLGVPADRVFMNLDDIAASNWGAQGTTVDKLQI</sequence>
<evidence type="ECO:0000256" key="1">
    <source>
        <dbReference type="ARBA" id="ARBA00005851"/>
    </source>
</evidence>
<dbReference type="EMBL" id="ADOS01000971">
    <property type="status" value="NOT_ANNOTATED_CDS"/>
    <property type="molecule type" value="Genomic_DNA"/>
</dbReference>
<reference evidence="3" key="2">
    <citation type="submission" date="2010-04" db="EMBL/GenBank/DDBJ databases">
        <authorList>
            <person name="Buell R."/>
            <person name="Hamilton J."/>
            <person name="Hostetler J."/>
        </authorList>
    </citation>
    <scope>NUCLEOTIDE SEQUENCE [LARGE SCALE GENOMIC DNA]</scope>
    <source>
        <strain evidence="3">DAOM:BR144</strain>
    </source>
</reference>
<dbReference type="FunCoup" id="K3WCS3">
    <property type="interactions" value="3"/>
</dbReference>
<dbReference type="SUPFAM" id="SSF55331">
    <property type="entry name" value="Tautomerase/MIF"/>
    <property type="match status" value="1"/>
</dbReference>
<name>K3WCS3_GLOUD</name>
<dbReference type="EnsemblProtists" id="PYU1_T002764">
    <property type="protein sequence ID" value="PYU1_T002764"/>
    <property type="gene ID" value="PYU1_G002761"/>
</dbReference>
<dbReference type="Pfam" id="PF01187">
    <property type="entry name" value="MIF"/>
    <property type="match status" value="1"/>
</dbReference>
<reference evidence="2" key="3">
    <citation type="submission" date="2015-02" db="UniProtKB">
        <authorList>
            <consortium name="EnsemblProtists"/>
        </authorList>
    </citation>
    <scope>IDENTIFICATION</scope>
    <source>
        <strain evidence="2">DAOM BR144</strain>
    </source>
</reference>
<dbReference type="Proteomes" id="UP000019132">
    <property type="component" value="Unassembled WGS sequence"/>
</dbReference>
<reference evidence="3" key="1">
    <citation type="journal article" date="2010" name="Genome Biol.">
        <title>Genome sequence of the necrotrophic plant pathogen Pythium ultimum reveals original pathogenicity mechanisms and effector repertoire.</title>
        <authorList>
            <person name="Levesque C.A."/>
            <person name="Brouwer H."/>
            <person name="Cano L."/>
            <person name="Hamilton J.P."/>
            <person name="Holt C."/>
            <person name="Huitema E."/>
            <person name="Raffaele S."/>
            <person name="Robideau G.P."/>
            <person name="Thines M."/>
            <person name="Win J."/>
            <person name="Zerillo M.M."/>
            <person name="Beakes G.W."/>
            <person name="Boore J.L."/>
            <person name="Busam D."/>
            <person name="Dumas B."/>
            <person name="Ferriera S."/>
            <person name="Fuerstenberg S.I."/>
            <person name="Gachon C.M."/>
            <person name="Gaulin E."/>
            <person name="Govers F."/>
            <person name="Grenville-Briggs L."/>
            <person name="Horner N."/>
            <person name="Hostetler J."/>
            <person name="Jiang R.H."/>
            <person name="Johnson J."/>
            <person name="Krajaejun T."/>
            <person name="Lin H."/>
            <person name="Meijer H.J."/>
            <person name="Moore B."/>
            <person name="Morris P."/>
            <person name="Phuntmart V."/>
            <person name="Puiu D."/>
            <person name="Shetty J."/>
            <person name="Stajich J.E."/>
            <person name="Tripathy S."/>
            <person name="Wawra S."/>
            <person name="van West P."/>
            <person name="Whitty B.R."/>
            <person name="Coutinho P.M."/>
            <person name="Henrissat B."/>
            <person name="Martin F."/>
            <person name="Thomas P.D."/>
            <person name="Tyler B.M."/>
            <person name="De Vries R.P."/>
            <person name="Kamoun S."/>
            <person name="Yandell M."/>
            <person name="Tisserat N."/>
            <person name="Buell C.R."/>
        </authorList>
    </citation>
    <scope>NUCLEOTIDE SEQUENCE</scope>
    <source>
        <strain evidence="3">DAOM:BR144</strain>
    </source>
</reference>
<organism evidence="2 3">
    <name type="scientific">Globisporangium ultimum (strain ATCC 200006 / CBS 805.95 / DAOM BR144)</name>
    <name type="common">Pythium ultimum</name>
    <dbReference type="NCBI Taxonomy" id="431595"/>
    <lineage>
        <taxon>Eukaryota</taxon>
        <taxon>Sar</taxon>
        <taxon>Stramenopiles</taxon>
        <taxon>Oomycota</taxon>
        <taxon>Peronosporomycetes</taxon>
        <taxon>Pythiales</taxon>
        <taxon>Pythiaceae</taxon>
        <taxon>Globisporangium</taxon>
    </lineage>
</organism>
<accession>T1NXB1</accession>
<dbReference type="EnsemblProtists" id="PYU1_T015276">
    <property type="protein sequence ID" value="PYU1_T015276"/>
    <property type="gene ID" value="PYU1_G015244"/>
</dbReference>
<accession>K3WCS3</accession>
<evidence type="ECO:0000313" key="3">
    <source>
        <dbReference type="Proteomes" id="UP000019132"/>
    </source>
</evidence>